<name>A0A840YUY2_9SPHN</name>
<evidence type="ECO:0000313" key="2">
    <source>
        <dbReference type="Proteomes" id="UP000554342"/>
    </source>
</evidence>
<dbReference type="AlphaFoldDB" id="A0A840YUY2"/>
<sequence length="479" mass="52110">MSDAVIAANRFGLGARADDPPITAPRRWLISQFDQFQPRPAAIAELPDSSTIATETAQYYAQIRQLQRAARQGGQSVDDSASTKSEAMAIRKMMRQQARAHYIPAVGARAQSALTTPAPFVERLVHFWANHFAVSVDKPGVVGWAGYFEFEAIRPHVLGNFRDMLFAVEQHAAMLFYLDQVVSIGPDSAVGRLVARRGRRKLGINENLGREAMELHTLGVRTGYSQADVTEFARALTGWTVAGIAQGPAARLAGVRDGKPGSFIFAGRLHEPGARTIMGKRYDQSGEQQAVSVFDDLIRNSATAHHIAFKLARHFAGDTPPPTLVARLEKAFVRSNGDLPTLYSALVEAPEAWVAKPLKFKTPWEWTISALRGLGAQNVPAKAVFGLQKQLGQPVWNPGSPAGYDDIAASWMGPDAIMRRVEAASRLAAQTRGSLDARTLAPKLIGVATGSDTERWIGRAASPDQALALMLISPEFMRR</sequence>
<dbReference type="Pfam" id="PF08811">
    <property type="entry name" value="DUF1800"/>
    <property type="match status" value="1"/>
</dbReference>
<accession>A0A840YUY2</accession>
<comment type="caution">
    <text evidence="1">The sequence shown here is derived from an EMBL/GenBank/DDBJ whole genome shotgun (WGS) entry which is preliminary data.</text>
</comment>
<keyword evidence="2" id="KW-1185">Reference proteome</keyword>
<protein>
    <submittedName>
        <fullName evidence="1">Uncharacterized protein (DUF1800 family)</fullName>
    </submittedName>
</protein>
<proteinExistence type="predicted"/>
<organism evidence="1 2">
    <name type="scientific">Stakelama sediminis</name>
    <dbReference type="NCBI Taxonomy" id="463200"/>
    <lineage>
        <taxon>Bacteria</taxon>
        <taxon>Pseudomonadati</taxon>
        <taxon>Pseudomonadota</taxon>
        <taxon>Alphaproteobacteria</taxon>
        <taxon>Sphingomonadales</taxon>
        <taxon>Sphingomonadaceae</taxon>
        <taxon>Stakelama</taxon>
    </lineage>
</organism>
<dbReference type="EMBL" id="JACIJI010000001">
    <property type="protein sequence ID" value="MBB5717367.1"/>
    <property type="molecule type" value="Genomic_DNA"/>
</dbReference>
<dbReference type="InterPro" id="IPR014917">
    <property type="entry name" value="DUF1800"/>
</dbReference>
<reference evidence="1 2" key="1">
    <citation type="submission" date="2020-08" db="EMBL/GenBank/DDBJ databases">
        <title>Genomic Encyclopedia of Type Strains, Phase IV (KMG-IV): sequencing the most valuable type-strain genomes for metagenomic binning, comparative biology and taxonomic classification.</title>
        <authorList>
            <person name="Goeker M."/>
        </authorList>
    </citation>
    <scope>NUCLEOTIDE SEQUENCE [LARGE SCALE GENOMIC DNA]</scope>
    <source>
        <strain evidence="1 2">DSM 27203</strain>
    </source>
</reference>
<evidence type="ECO:0000313" key="1">
    <source>
        <dbReference type="EMBL" id="MBB5717367.1"/>
    </source>
</evidence>
<gene>
    <name evidence="1" type="ORF">FHR23_000274</name>
</gene>
<dbReference type="RefSeq" id="WP_184001146.1">
    <property type="nucleotide sequence ID" value="NZ_BAABIF010000004.1"/>
</dbReference>
<dbReference type="Proteomes" id="UP000554342">
    <property type="component" value="Unassembled WGS sequence"/>
</dbReference>